<dbReference type="Proteomes" id="UP000467840">
    <property type="component" value="Chromosome 12"/>
</dbReference>
<comment type="caution">
    <text evidence="1">The sequence shown here is derived from an EMBL/GenBank/DDBJ whole genome shotgun (WGS) entry which is preliminary data.</text>
</comment>
<protein>
    <submittedName>
        <fullName evidence="1">Uncharacterized protein</fullName>
    </submittedName>
</protein>
<keyword evidence="2" id="KW-1185">Reference proteome</keyword>
<evidence type="ECO:0000313" key="1">
    <source>
        <dbReference type="EMBL" id="KAF2284985.1"/>
    </source>
</evidence>
<accession>A0A6A6K9B6</accession>
<dbReference type="EMBL" id="JAAGAX010000018">
    <property type="protein sequence ID" value="KAF2284985.1"/>
    <property type="molecule type" value="Genomic_DNA"/>
</dbReference>
<organism evidence="1 2">
    <name type="scientific">Hevea brasiliensis</name>
    <name type="common">Para rubber tree</name>
    <name type="synonym">Siphonia brasiliensis</name>
    <dbReference type="NCBI Taxonomy" id="3981"/>
    <lineage>
        <taxon>Eukaryota</taxon>
        <taxon>Viridiplantae</taxon>
        <taxon>Streptophyta</taxon>
        <taxon>Embryophyta</taxon>
        <taxon>Tracheophyta</taxon>
        <taxon>Spermatophyta</taxon>
        <taxon>Magnoliopsida</taxon>
        <taxon>eudicotyledons</taxon>
        <taxon>Gunneridae</taxon>
        <taxon>Pentapetalae</taxon>
        <taxon>rosids</taxon>
        <taxon>fabids</taxon>
        <taxon>Malpighiales</taxon>
        <taxon>Euphorbiaceae</taxon>
        <taxon>Crotonoideae</taxon>
        <taxon>Micrandreae</taxon>
        <taxon>Hevea</taxon>
    </lineage>
</organism>
<evidence type="ECO:0000313" key="2">
    <source>
        <dbReference type="Proteomes" id="UP000467840"/>
    </source>
</evidence>
<proteinExistence type="predicted"/>
<dbReference type="AlphaFoldDB" id="A0A6A6K9B6"/>
<name>A0A6A6K9B6_HEVBR</name>
<sequence length="154" mass="16972">MSGLNGIEVDTGFQIPLGQERVDPRDKCGLSCSRYASGEQHDESWQRHFRGCLRVEVGECLQTGGQHAAQVFALGERNKWCVDSYVRGSVIKLRREATRMHANEGICGIGWGECNDSEVPHSYSWQLARPSQAVSCPIELTSVNLYSGGAKNLS</sequence>
<gene>
    <name evidence="1" type="ORF">GH714_034065</name>
</gene>
<reference evidence="1 2" key="1">
    <citation type="journal article" date="2020" name="Mol. Plant">
        <title>The Chromosome-Based Rubber Tree Genome Provides New Insights into Spurge Genome Evolution and Rubber Biosynthesis.</title>
        <authorList>
            <person name="Liu J."/>
            <person name="Shi C."/>
            <person name="Shi C.C."/>
            <person name="Li W."/>
            <person name="Zhang Q.J."/>
            <person name="Zhang Y."/>
            <person name="Li K."/>
            <person name="Lu H.F."/>
            <person name="Shi C."/>
            <person name="Zhu S.T."/>
            <person name="Xiao Z.Y."/>
            <person name="Nan H."/>
            <person name="Yue Y."/>
            <person name="Zhu X.G."/>
            <person name="Wu Y."/>
            <person name="Hong X.N."/>
            <person name="Fan G.Y."/>
            <person name="Tong Y."/>
            <person name="Zhang D."/>
            <person name="Mao C.L."/>
            <person name="Liu Y.L."/>
            <person name="Hao S.J."/>
            <person name="Liu W.Q."/>
            <person name="Lv M.Q."/>
            <person name="Zhang H.B."/>
            <person name="Liu Y."/>
            <person name="Hu-Tang G.R."/>
            <person name="Wang J.P."/>
            <person name="Wang J.H."/>
            <person name="Sun Y.H."/>
            <person name="Ni S.B."/>
            <person name="Chen W.B."/>
            <person name="Zhang X.C."/>
            <person name="Jiao Y.N."/>
            <person name="Eichler E.E."/>
            <person name="Li G.H."/>
            <person name="Liu X."/>
            <person name="Gao L.Z."/>
        </authorList>
    </citation>
    <scope>NUCLEOTIDE SEQUENCE [LARGE SCALE GENOMIC DNA]</scope>
    <source>
        <strain evidence="2">cv. GT1</strain>
        <tissue evidence="1">Leaf</tissue>
    </source>
</reference>